<dbReference type="GO" id="GO:0005634">
    <property type="term" value="C:nucleus"/>
    <property type="evidence" value="ECO:0007669"/>
    <property type="project" value="UniProtKB-SubCell"/>
</dbReference>
<comment type="subcellular location">
    <subcellularLocation>
        <location evidence="1 10">Nucleus</location>
    </subcellularLocation>
</comment>
<dbReference type="PROSITE" id="PS50071">
    <property type="entry name" value="HOMEOBOX_2"/>
    <property type="match status" value="1"/>
</dbReference>
<keyword evidence="10" id="KW-0238">DNA-binding</keyword>
<dbReference type="Gene3D" id="1.10.10.60">
    <property type="entry name" value="Homeodomain-like"/>
    <property type="match status" value="1"/>
</dbReference>
<keyword evidence="4" id="KW-0217">Developmental protein</keyword>
<dbReference type="CDD" id="cd00086">
    <property type="entry name" value="homeodomain"/>
    <property type="match status" value="1"/>
</dbReference>
<dbReference type="AlphaFoldDB" id="A0A673N6Z8"/>
<keyword evidence="7" id="KW-0010">Activator</keyword>
<reference evidence="13" key="1">
    <citation type="submission" date="2025-08" db="UniProtKB">
        <authorList>
            <consortium name="Ensembl"/>
        </authorList>
    </citation>
    <scope>IDENTIFICATION</scope>
</reference>
<evidence type="ECO:0000313" key="14">
    <source>
        <dbReference type="Proteomes" id="UP000472270"/>
    </source>
</evidence>
<evidence type="ECO:0000256" key="7">
    <source>
        <dbReference type="ARBA" id="ARBA00023159"/>
    </source>
</evidence>
<evidence type="ECO:0000256" key="4">
    <source>
        <dbReference type="ARBA" id="ARBA00022473"/>
    </source>
</evidence>
<feature type="domain" description="OAR" evidence="12">
    <location>
        <begin position="226"/>
        <end position="239"/>
    </location>
</feature>
<evidence type="ECO:0000256" key="6">
    <source>
        <dbReference type="ARBA" id="ARBA00023015"/>
    </source>
</evidence>
<dbReference type="PROSITE" id="PS50803">
    <property type="entry name" value="OAR"/>
    <property type="match status" value="1"/>
</dbReference>
<accession>A0A673N6Z8</accession>
<dbReference type="Ensembl" id="ENSSRHT00000099003.1">
    <property type="protein sequence ID" value="ENSSRHP00000096388.1"/>
    <property type="gene ID" value="ENSSRHG00000047347.1"/>
</dbReference>
<dbReference type="InterPro" id="IPR001356">
    <property type="entry name" value="HD"/>
</dbReference>
<keyword evidence="14" id="KW-1185">Reference proteome</keyword>
<protein>
    <recommendedName>
        <fullName evidence="3">ALX homeobox protein 1</fullName>
    </recommendedName>
    <alternativeName>
        <fullName evidence="9">Cartilage homeoprotein 1</fullName>
    </alternativeName>
</protein>
<feature type="domain" description="Homeobox" evidence="11">
    <location>
        <begin position="94"/>
        <end position="107"/>
    </location>
</feature>
<dbReference type="PANTHER" id="PTHR24329">
    <property type="entry name" value="HOMEOBOX PROTEIN ARISTALESS"/>
    <property type="match status" value="1"/>
</dbReference>
<dbReference type="Pfam" id="PF03826">
    <property type="entry name" value="OAR"/>
    <property type="match status" value="1"/>
</dbReference>
<sequence length="246" mass="27767">MEYLSDKFSLKSQAIKGSDYYMDQVMETLDNVQYYNKTSPKCVQAFSMQSNDQHTTMDRSSPCDNQNSVSYCAPKTEDSSLHAMENCCSIRVAQVWFQNRRAKWRKRERYGQIQQAKSHFAATYDISMLPRTDSYSQISNNLWTGPTTGSSVVSSCMIPRGSPPCVTSPYPHSPRASEHGYVGFPNHQQNQFGVSLNNFFADSLLAPSPNSHAAFETKPEFERRSSSIAVLRMKAKEHAANISWAV</sequence>
<feature type="DNA-binding region" description="Homeobox" evidence="10">
    <location>
        <begin position="96"/>
        <end position="108"/>
    </location>
</feature>
<keyword evidence="10" id="KW-0539">Nucleus</keyword>
<dbReference type="InterPro" id="IPR003654">
    <property type="entry name" value="OAR_dom"/>
</dbReference>
<evidence type="ECO:0000256" key="2">
    <source>
        <dbReference type="ARBA" id="ARBA00005733"/>
    </source>
</evidence>
<dbReference type="InterPro" id="IPR050649">
    <property type="entry name" value="Paired_Homeobox_TFs"/>
</dbReference>
<evidence type="ECO:0000259" key="11">
    <source>
        <dbReference type="PROSITE" id="PS50071"/>
    </source>
</evidence>
<dbReference type="GO" id="GO:0048704">
    <property type="term" value="P:embryonic skeletal system morphogenesis"/>
    <property type="evidence" value="ECO:0007669"/>
    <property type="project" value="TreeGrafter"/>
</dbReference>
<dbReference type="PANTHER" id="PTHR24329:SF359">
    <property type="entry name" value="ALX HOMEOBOX PROTEIN 1"/>
    <property type="match status" value="1"/>
</dbReference>
<dbReference type="GO" id="GO:0001228">
    <property type="term" value="F:DNA-binding transcription activator activity, RNA polymerase II-specific"/>
    <property type="evidence" value="ECO:0007669"/>
    <property type="project" value="TreeGrafter"/>
</dbReference>
<evidence type="ECO:0000256" key="5">
    <source>
        <dbReference type="ARBA" id="ARBA00022491"/>
    </source>
</evidence>
<evidence type="ECO:0000256" key="1">
    <source>
        <dbReference type="ARBA" id="ARBA00004123"/>
    </source>
</evidence>
<dbReference type="InterPro" id="IPR009057">
    <property type="entry name" value="Homeodomain-like_sf"/>
</dbReference>
<keyword evidence="5" id="KW-0678">Repressor</keyword>
<evidence type="ECO:0000259" key="12">
    <source>
        <dbReference type="PROSITE" id="PS50803"/>
    </source>
</evidence>
<comment type="similarity">
    <text evidence="2">Belongs to the paired homeobox family.</text>
</comment>
<dbReference type="SUPFAM" id="SSF46689">
    <property type="entry name" value="Homeodomain-like"/>
    <property type="match status" value="1"/>
</dbReference>
<proteinExistence type="inferred from homology"/>
<keyword evidence="8" id="KW-0804">Transcription</keyword>
<evidence type="ECO:0000256" key="3">
    <source>
        <dbReference type="ARBA" id="ARBA00014029"/>
    </source>
</evidence>
<name>A0A673N6Z8_9TELE</name>
<evidence type="ECO:0000256" key="9">
    <source>
        <dbReference type="ARBA" id="ARBA00032590"/>
    </source>
</evidence>
<evidence type="ECO:0000256" key="10">
    <source>
        <dbReference type="PROSITE-ProRule" id="PRU00108"/>
    </source>
</evidence>
<dbReference type="Proteomes" id="UP000472270">
    <property type="component" value="Unassembled WGS sequence"/>
</dbReference>
<dbReference type="GO" id="GO:0045892">
    <property type="term" value="P:negative regulation of DNA-templated transcription"/>
    <property type="evidence" value="ECO:0007669"/>
    <property type="project" value="TreeGrafter"/>
</dbReference>
<dbReference type="GO" id="GO:0000977">
    <property type="term" value="F:RNA polymerase II transcription regulatory region sequence-specific DNA binding"/>
    <property type="evidence" value="ECO:0007669"/>
    <property type="project" value="TreeGrafter"/>
</dbReference>
<reference evidence="13" key="2">
    <citation type="submission" date="2025-09" db="UniProtKB">
        <authorList>
            <consortium name="Ensembl"/>
        </authorList>
    </citation>
    <scope>IDENTIFICATION</scope>
</reference>
<keyword evidence="10" id="KW-0371">Homeobox</keyword>
<evidence type="ECO:0000256" key="8">
    <source>
        <dbReference type="ARBA" id="ARBA00023163"/>
    </source>
</evidence>
<organism evidence="13 14">
    <name type="scientific">Sinocyclocheilus rhinocerous</name>
    <dbReference type="NCBI Taxonomy" id="307959"/>
    <lineage>
        <taxon>Eukaryota</taxon>
        <taxon>Metazoa</taxon>
        <taxon>Chordata</taxon>
        <taxon>Craniata</taxon>
        <taxon>Vertebrata</taxon>
        <taxon>Euteleostomi</taxon>
        <taxon>Actinopterygii</taxon>
        <taxon>Neopterygii</taxon>
        <taxon>Teleostei</taxon>
        <taxon>Ostariophysi</taxon>
        <taxon>Cypriniformes</taxon>
        <taxon>Cyprinidae</taxon>
        <taxon>Cyprininae</taxon>
        <taxon>Sinocyclocheilus</taxon>
    </lineage>
</organism>
<keyword evidence="6" id="KW-0805">Transcription regulation</keyword>
<evidence type="ECO:0000313" key="13">
    <source>
        <dbReference type="Ensembl" id="ENSSRHP00000096388.1"/>
    </source>
</evidence>